<dbReference type="InterPro" id="IPR023342">
    <property type="entry name" value="APO_dom"/>
</dbReference>
<evidence type="ECO:0000313" key="4">
    <source>
        <dbReference type="Proteomes" id="UP000032180"/>
    </source>
</evidence>
<feature type="domain" description="APO" evidence="2">
    <location>
        <begin position="53"/>
        <end position="164"/>
    </location>
</feature>
<reference evidence="3 4" key="1">
    <citation type="submission" date="2012-08" db="EMBL/GenBank/DDBJ databases">
        <title>Oryza genome evolution.</title>
        <authorList>
            <person name="Wing R.A."/>
        </authorList>
    </citation>
    <scope>NUCLEOTIDE SEQUENCE</scope>
</reference>
<dbReference type="Pfam" id="PF05634">
    <property type="entry name" value="APO_RNA-bind"/>
    <property type="match status" value="2"/>
</dbReference>
<dbReference type="HOGENOM" id="CLU_1059086_0_0_1"/>
<feature type="region of interest" description="Disordered" evidence="1">
    <location>
        <begin position="218"/>
        <end position="263"/>
    </location>
</feature>
<evidence type="ECO:0000259" key="2">
    <source>
        <dbReference type="Pfam" id="PF05634"/>
    </source>
</evidence>
<organism evidence="3 4">
    <name type="scientific">Leersia perrieri</name>
    <dbReference type="NCBI Taxonomy" id="77586"/>
    <lineage>
        <taxon>Eukaryota</taxon>
        <taxon>Viridiplantae</taxon>
        <taxon>Streptophyta</taxon>
        <taxon>Embryophyta</taxon>
        <taxon>Tracheophyta</taxon>
        <taxon>Spermatophyta</taxon>
        <taxon>Magnoliopsida</taxon>
        <taxon>Liliopsida</taxon>
        <taxon>Poales</taxon>
        <taxon>Poaceae</taxon>
        <taxon>BOP clade</taxon>
        <taxon>Oryzoideae</taxon>
        <taxon>Oryzeae</taxon>
        <taxon>Oryzinae</taxon>
        <taxon>Leersia</taxon>
    </lineage>
</organism>
<dbReference type="eggNOG" id="ENOG502QRU6">
    <property type="taxonomic scope" value="Eukaryota"/>
</dbReference>
<dbReference type="STRING" id="77586.A0A0D9WYK8"/>
<dbReference type="AlphaFoldDB" id="A0A0D9WYK8"/>
<feature type="domain" description="APO" evidence="2">
    <location>
        <begin position="168"/>
        <end position="216"/>
    </location>
</feature>
<reference evidence="4" key="2">
    <citation type="submission" date="2013-12" db="EMBL/GenBank/DDBJ databases">
        <authorList>
            <person name="Yu Y."/>
            <person name="Lee S."/>
            <person name="de Baynast K."/>
            <person name="Wissotski M."/>
            <person name="Liu L."/>
            <person name="Talag J."/>
            <person name="Goicoechea J."/>
            <person name="Angelova A."/>
            <person name="Jetty R."/>
            <person name="Kudrna D."/>
            <person name="Golser W."/>
            <person name="Rivera L."/>
            <person name="Zhang J."/>
            <person name="Wing R."/>
        </authorList>
    </citation>
    <scope>NUCLEOTIDE SEQUENCE</scope>
</reference>
<reference evidence="3" key="3">
    <citation type="submission" date="2015-04" db="UniProtKB">
        <authorList>
            <consortium name="EnsemblPlants"/>
        </authorList>
    </citation>
    <scope>IDENTIFICATION</scope>
</reference>
<protein>
    <recommendedName>
        <fullName evidence="2">APO domain-containing protein</fullName>
    </recommendedName>
</protein>
<name>A0A0D9WYK8_9ORYZ</name>
<evidence type="ECO:0000313" key="3">
    <source>
        <dbReference type="EnsemblPlants" id="LPERR07G11350.1"/>
    </source>
</evidence>
<accession>A0A0D9WYK8</accession>
<feature type="compositionally biased region" description="Basic and acidic residues" evidence="1">
    <location>
        <begin position="250"/>
        <end position="263"/>
    </location>
</feature>
<evidence type="ECO:0000256" key="1">
    <source>
        <dbReference type="SAM" id="MobiDB-lite"/>
    </source>
</evidence>
<dbReference type="GO" id="GO:0003723">
    <property type="term" value="F:RNA binding"/>
    <property type="evidence" value="ECO:0007669"/>
    <property type="project" value="InterPro"/>
</dbReference>
<dbReference type="Proteomes" id="UP000032180">
    <property type="component" value="Chromosome 7"/>
</dbReference>
<sequence>MPTPSLLPLRAISARAGALATSLPLTRAWRRLVHSGRAQEEAAAAELEVEEFPYAHVPRPGRKWERKPYATPMKKVIRRAKEERRARRENPCRLLDRAPENGLLVAHQVHAARQRLLRGLATLVDASSSTAAFTVPVWRCRFCPEVHVGGAGCGHEIARAMAPGARHPRVSHKEKYDVPRLLAILELCIQAGVDVAHYPTKRRTRPVYSVDGRIVDFEPDDEDEHIPEDTNPPPCPSSSPIEEVAWDTDAGDHIKNKYDPEPN</sequence>
<dbReference type="EnsemblPlants" id="LPERR07G11350.1">
    <property type="protein sequence ID" value="LPERR07G11350.1"/>
    <property type="gene ID" value="LPERR07G11350"/>
</dbReference>
<keyword evidence="4" id="KW-1185">Reference proteome</keyword>
<proteinExistence type="predicted"/>
<dbReference type="Gramene" id="LPERR07G11350.1">
    <property type="protein sequence ID" value="LPERR07G11350.1"/>
    <property type="gene ID" value="LPERR07G11350"/>
</dbReference>